<organism evidence="2 3">
    <name type="scientific">Pyrocoelia pectoralis</name>
    <dbReference type="NCBI Taxonomy" id="417401"/>
    <lineage>
        <taxon>Eukaryota</taxon>
        <taxon>Metazoa</taxon>
        <taxon>Ecdysozoa</taxon>
        <taxon>Arthropoda</taxon>
        <taxon>Hexapoda</taxon>
        <taxon>Insecta</taxon>
        <taxon>Pterygota</taxon>
        <taxon>Neoptera</taxon>
        <taxon>Endopterygota</taxon>
        <taxon>Coleoptera</taxon>
        <taxon>Polyphaga</taxon>
        <taxon>Elateriformia</taxon>
        <taxon>Elateroidea</taxon>
        <taxon>Lampyridae</taxon>
        <taxon>Lampyrinae</taxon>
        <taxon>Pyrocoelia</taxon>
    </lineage>
</organism>
<feature type="region of interest" description="Disordered" evidence="1">
    <location>
        <begin position="80"/>
        <end position="99"/>
    </location>
</feature>
<protein>
    <recommendedName>
        <fullName evidence="4">Endonuclease/exonuclease/phosphatase domain-containing protein</fullName>
    </recommendedName>
</protein>
<evidence type="ECO:0008006" key="4">
    <source>
        <dbReference type="Google" id="ProtNLM"/>
    </source>
</evidence>
<evidence type="ECO:0000313" key="2">
    <source>
        <dbReference type="EMBL" id="KAK5639966.1"/>
    </source>
</evidence>
<sequence>MCRYFKAAGLNMELSSTKFKHKRIHKETWRRPGAIEENHIDHILISKNTANTVNDVRSYRGEYADSDHFVVIAKIKQIMHNRNKKKQNSKTVGTNKTKK</sequence>
<name>A0AAN7ZGS5_9COLE</name>
<proteinExistence type="predicted"/>
<dbReference type="EMBL" id="JAVRBK010000008">
    <property type="protein sequence ID" value="KAK5639966.1"/>
    <property type="molecule type" value="Genomic_DNA"/>
</dbReference>
<dbReference type="Proteomes" id="UP001329430">
    <property type="component" value="Chromosome 8"/>
</dbReference>
<dbReference type="AlphaFoldDB" id="A0AAN7ZGS5"/>
<comment type="caution">
    <text evidence="2">The sequence shown here is derived from an EMBL/GenBank/DDBJ whole genome shotgun (WGS) entry which is preliminary data.</text>
</comment>
<dbReference type="InterPro" id="IPR036691">
    <property type="entry name" value="Endo/exonu/phosph_ase_sf"/>
</dbReference>
<keyword evidence="3" id="KW-1185">Reference proteome</keyword>
<gene>
    <name evidence="2" type="ORF">RI129_010777</name>
</gene>
<reference evidence="2 3" key="1">
    <citation type="journal article" date="2024" name="Insects">
        <title>An Improved Chromosome-Level Genome Assembly of the Firefly Pyrocoelia pectoralis.</title>
        <authorList>
            <person name="Fu X."/>
            <person name="Meyer-Rochow V.B."/>
            <person name="Ballantyne L."/>
            <person name="Zhu X."/>
        </authorList>
    </citation>
    <scope>NUCLEOTIDE SEQUENCE [LARGE SCALE GENOMIC DNA]</scope>
    <source>
        <strain evidence="2">XCY_ONT2</strain>
    </source>
</reference>
<evidence type="ECO:0000256" key="1">
    <source>
        <dbReference type="SAM" id="MobiDB-lite"/>
    </source>
</evidence>
<accession>A0AAN7ZGS5</accession>
<dbReference type="Gene3D" id="3.60.10.10">
    <property type="entry name" value="Endonuclease/exonuclease/phosphatase"/>
    <property type="match status" value="1"/>
</dbReference>
<feature type="compositionally biased region" description="Polar residues" evidence="1">
    <location>
        <begin position="89"/>
        <end position="99"/>
    </location>
</feature>
<evidence type="ECO:0000313" key="3">
    <source>
        <dbReference type="Proteomes" id="UP001329430"/>
    </source>
</evidence>
<dbReference type="SUPFAM" id="SSF56219">
    <property type="entry name" value="DNase I-like"/>
    <property type="match status" value="1"/>
</dbReference>